<dbReference type="Proteomes" id="UP001056535">
    <property type="component" value="Chromosome"/>
</dbReference>
<keyword evidence="1 4" id="KW-0328">Glycosyltransferase</keyword>
<dbReference type="GO" id="GO:0016757">
    <property type="term" value="F:glycosyltransferase activity"/>
    <property type="evidence" value="ECO:0007669"/>
    <property type="project" value="UniProtKB-KW"/>
</dbReference>
<dbReference type="InterPro" id="IPR028098">
    <property type="entry name" value="Glyco_trans_4-like_N"/>
</dbReference>
<dbReference type="Pfam" id="PF13439">
    <property type="entry name" value="Glyco_transf_4"/>
    <property type="match status" value="1"/>
</dbReference>
<protein>
    <submittedName>
        <fullName evidence="4">Glycosyltransferase</fullName>
        <ecNumber evidence="4">2.4.-.-</ecNumber>
    </submittedName>
</protein>
<proteinExistence type="predicted"/>
<evidence type="ECO:0000313" key="5">
    <source>
        <dbReference type="Proteomes" id="UP001056535"/>
    </source>
</evidence>
<dbReference type="Pfam" id="PF13692">
    <property type="entry name" value="Glyco_trans_1_4"/>
    <property type="match status" value="1"/>
</dbReference>
<feature type="domain" description="Glycosyltransferase subfamily 4-like N-terminal" evidence="3">
    <location>
        <begin position="86"/>
        <end position="198"/>
    </location>
</feature>
<dbReference type="EC" id="2.4.-.-" evidence="4"/>
<evidence type="ECO:0000256" key="2">
    <source>
        <dbReference type="ARBA" id="ARBA00022679"/>
    </source>
</evidence>
<organism evidence="4 5">
    <name type="scientific">Ornithinimicrobium cryptoxanthini</name>
    <dbReference type="NCBI Taxonomy" id="2934161"/>
    <lineage>
        <taxon>Bacteria</taxon>
        <taxon>Bacillati</taxon>
        <taxon>Actinomycetota</taxon>
        <taxon>Actinomycetes</taxon>
        <taxon>Micrococcales</taxon>
        <taxon>Ornithinimicrobiaceae</taxon>
        <taxon>Ornithinimicrobium</taxon>
    </lineage>
</organism>
<dbReference type="RefSeq" id="WP_252620813.1">
    <property type="nucleotide sequence ID" value="NZ_CP099490.1"/>
</dbReference>
<keyword evidence="5" id="KW-1185">Reference proteome</keyword>
<evidence type="ECO:0000259" key="3">
    <source>
        <dbReference type="Pfam" id="PF13439"/>
    </source>
</evidence>
<reference evidence="4" key="1">
    <citation type="submission" date="2022-06" db="EMBL/GenBank/DDBJ databases">
        <title>Ornithinimicrobium JY.X270.</title>
        <authorList>
            <person name="Huang Y."/>
        </authorList>
    </citation>
    <scope>NUCLEOTIDE SEQUENCE</scope>
    <source>
        <strain evidence="4">JY.X270</strain>
    </source>
</reference>
<sequence>MRALLLTNIYPTRATPTGATFIRSRLRALADLETEIVPMAVWPTWTTAATVVRAPFRRAEEGPPVEPFLPVTAPLGPGQALRRRLESRAGRRWLDDITAQVLAHRAGPVDVVHAHGMYDLPAGLVAMRVADRLDVPYVVSMHGTDVNEVMPRRRQFYSQVLMGASATIYVSAALRDRSHSLTVTHPQAHVIPNGVDPATFTPGARATVPTVLYVGNLEPVKGVDRLPTVWTHVRAEIPSARLVVVGTGSLLARIRRGLDDQSVSFLGRLDPACVAREMARAHVLVLPSRGEGWPTVIMEAYATGTPVVATAVGGVAEAIVEPDHLVPDGPGLEERLAQAVVRVLRAAEGSRPELIEAARPHTWPQVAARELEVYRSC</sequence>
<evidence type="ECO:0000256" key="1">
    <source>
        <dbReference type="ARBA" id="ARBA00022676"/>
    </source>
</evidence>
<dbReference type="SUPFAM" id="SSF53756">
    <property type="entry name" value="UDP-Glycosyltransferase/glycogen phosphorylase"/>
    <property type="match status" value="1"/>
</dbReference>
<dbReference type="PANTHER" id="PTHR45947:SF15">
    <property type="entry name" value="TEICHURONIC ACID BIOSYNTHESIS GLYCOSYLTRANSFERASE TUAC-RELATED"/>
    <property type="match status" value="1"/>
</dbReference>
<evidence type="ECO:0000313" key="4">
    <source>
        <dbReference type="EMBL" id="USQ76118.1"/>
    </source>
</evidence>
<accession>A0ABY4YHA3</accession>
<dbReference type="InterPro" id="IPR050194">
    <property type="entry name" value="Glycosyltransferase_grp1"/>
</dbReference>
<gene>
    <name evidence="4" type="ORF">NF557_16250</name>
</gene>
<dbReference type="PANTHER" id="PTHR45947">
    <property type="entry name" value="SULFOQUINOVOSYL TRANSFERASE SQD2"/>
    <property type="match status" value="1"/>
</dbReference>
<dbReference type="EMBL" id="CP099490">
    <property type="protein sequence ID" value="USQ76118.1"/>
    <property type="molecule type" value="Genomic_DNA"/>
</dbReference>
<name>A0ABY4YHA3_9MICO</name>
<dbReference type="Gene3D" id="3.40.50.2000">
    <property type="entry name" value="Glycogen Phosphorylase B"/>
    <property type="match status" value="2"/>
</dbReference>
<keyword evidence="2 4" id="KW-0808">Transferase</keyword>